<feature type="zinc finger region" description="C3H1-type" evidence="9">
    <location>
        <begin position="289"/>
        <end position="318"/>
    </location>
</feature>
<reference evidence="13" key="1">
    <citation type="submission" date="2013-04" db="EMBL/GenBank/DDBJ databases">
        <authorList>
            <person name="Qu J."/>
            <person name="Murali S.C."/>
            <person name="Bandaranaike D."/>
            <person name="Bellair M."/>
            <person name="Blankenburg K."/>
            <person name="Chao H."/>
            <person name="Dinh H."/>
            <person name="Doddapaneni H."/>
            <person name="Downs B."/>
            <person name="Dugan-Rocha S."/>
            <person name="Elkadiri S."/>
            <person name="Gnanaolivu R.D."/>
            <person name="Hernandez B."/>
            <person name="Javaid M."/>
            <person name="Jayaseelan J.C."/>
            <person name="Lee S."/>
            <person name="Li M."/>
            <person name="Ming W."/>
            <person name="Munidasa M."/>
            <person name="Muniz J."/>
            <person name="Nguyen L."/>
            <person name="Ongeri F."/>
            <person name="Osuji N."/>
            <person name="Pu L.-L."/>
            <person name="Puazo M."/>
            <person name="Qu C."/>
            <person name="Quiroz J."/>
            <person name="Raj R."/>
            <person name="Weissenberger G."/>
            <person name="Xin Y."/>
            <person name="Zou X."/>
            <person name="Han Y."/>
            <person name="Richards S."/>
            <person name="Worley K."/>
            <person name="Muzny D."/>
            <person name="Gibbs R."/>
        </authorList>
    </citation>
    <scope>NUCLEOTIDE SEQUENCE</scope>
    <source>
        <strain evidence="13">Sampled in the wild</strain>
    </source>
</reference>
<protein>
    <recommendedName>
        <fullName evidence="2">RING-type E3 ubiquitin transferase</fullName>
        <ecNumber evidence="2">2.3.2.27</ecNumber>
    </recommendedName>
</protein>
<evidence type="ECO:0000313" key="13">
    <source>
        <dbReference type="EMBL" id="KAG8226696.1"/>
    </source>
</evidence>
<evidence type="ECO:0000256" key="2">
    <source>
        <dbReference type="ARBA" id="ARBA00012483"/>
    </source>
</evidence>
<dbReference type="Pfam" id="PF00097">
    <property type="entry name" value="zf-C3HC4"/>
    <property type="match status" value="1"/>
</dbReference>
<dbReference type="PROSITE" id="PS00518">
    <property type="entry name" value="ZF_RING_1"/>
    <property type="match status" value="1"/>
</dbReference>
<evidence type="ECO:0000256" key="6">
    <source>
        <dbReference type="ARBA" id="ARBA00022771"/>
    </source>
</evidence>
<dbReference type="OrthoDB" id="411372at2759"/>
<keyword evidence="6 9" id="KW-0863">Zinc-finger</keyword>
<dbReference type="InterPro" id="IPR013083">
    <property type="entry name" value="Znf_RING/FYVE/PHD"/>
</dbReference>
<evidence type="ECO:0000256" key="10">
    <source>
        <dbReference type="SAM" id="MobiDB-lite"/>
    </source>
</evidence>
<dbReference type="GO" id="GO:0008270">
    <property type="term" value="F:zinc ion binding"/>
    <property type="evidence" value="ECO:0007669"/>
    <property type="project" value="UniProtKB-KW"/>
</dbReference>
<dbReference type="AlphaFoldDB" id="A0A8K0K1P4"/>
<keyword evidence="3" id="KW-0808">Transferase</keyword>
<feature type="domain" description="C3H1-type" evidence="12">
    <location>
        <begin position="22"/>
        <end position="49"/>
    </location>
</feature>
<feature type="domain" description="RING-type" evidence="11">
    <location>
        <begin position="207"/>
        <end position="260"/>
    </location>
</feature>
<organism evidence="13 14">
    <name type="scientific">Ladona fulva</name>
    <name type="common">Scarce chaser dragonfly</name>
    <name type="synonym">Libellula fulva</name>
    <dbReference type="NCBI Taxonomy" id="123851"/>
    <lineage>
        <taxon>Eukaryota</taxon>
        <taxon>Metazoa</taxon>
        <taxon>Ecdysozoa</taxon>
        <taxon>Arthropoda</taxon>
        <taxon>Hexapoda</taxon>
        <taxon>Insecta</taxon>
        <taxon>Pterygota</taxon>
        <taxon>Palaeoptera</taxon>
        <taxon>Odonata</taxon>
        <taxon>Epiprocta</taxon>
        <taxon>Anisoptera</taxon>
        <taxon>Libelluloidea</taxon>
        <taxon>Libellulidae</taxon>
        <taxon>Ladona</taxon>
    </lineage>
</organism>
<dbReference type="Pfam" id="PF14608">
    <property type="entry name" value="zf-CCCH_2"/>
    <property type="match status" value="1"/>
</dbReference>
<feature type="zinc finger region" description="C3H1-type" evidence="9">
    <location>
        <begin position="22"/>
        <end position="49"/>
    </location>
</feature>
<dbReference type="InterPro" id="IPR018957">
    <property type="entry name" value="Znf_C3HC4_RING-type"/>
</dbReference>
<comment type="caution">
    <text evidence="13">The sequence shown here is derived from an EMBL/GenBank/DDBJ whole genome shotgun (WGS) entry which is preliminary data.</text>
</comment>
<evidence type="ECO:0000259" key="12">
    <source>
        <dbReference type="PROSITE" id="PS50103"/>
    </source>
</evidence>
<dbReference type="PANTHER" id="PTHR11224:SF10">
    <property type="entry name" value="IP09428P-RELATED"/>
    <property type="match status" value="1"/>
</dbReference>
<dbReference type="SUPFAM" id="SSF90229">
    <property type="entry name" value="CCCH zinc finger"/>
    <property type="match status" value="1"/>
</dbReference>
<dbReference type="Gene3D" id="4.10.1000.10">
    <property type="entry name" value="Zinc finger, CCCH-type"/>
    <property type="match status" value="1"/>
</dbReference>
<dbReference type="Gene3D" id="3.30.40.10">
    <property type="entry name" value="Zinc/RING finger domain, C3HC4 (zinc finger)"/>
    <property type="match status" value="1"/>
</dbReference>
<keyword evidence="5" id="KW-0677">Repeat</keyword>
<dbReference type="EC" id="2.3.2.27" evidence="2"/>
<dbReference type="InterPro" id="IPR000571">
    <property type="entry name" value="Znf_CCCH"/>
</dbReference>
<evidence type="ECO:0000256" key="7">
    <source>
        <dbReference type="ARBA" id="ARBA00022786"/>
    </source>
</evidence>
<proteinExistence type="predicted"/>
<evidence type="ECO:0000259" key="11">
    <source>
        <dbReference type="PROSITE" id="PS50089"/>
    </source>
</evidence>
<dbReference type="GO" id="GO:0061630">
    <property type="term" value="F:ubiquitin protein ligase activity"/>
    <property type="evidence" value="ECO:0007669"/>
    <property type="project" value="UniProtKB-EC"/>
</dbReference>
<dbReference type="FunFam" id="3.30.40.10:FF:000117">
    <property type="entry name" value="Probable E3 ubiquitin-protein ligase makorin-1"/>
    <property type="match status" value="1"/>
</dbReference>
<gene>
    <name evidence="13" type="ORF">J437_LFUL005512</name>
</gene>
<feature type="compositionally biased region" description="Basic and acidic residues" evidence="10">
    <location>
        <begin position="11"/>
        <end position="24"/>
    </location>
</feature>
<evidence type="ECO:0000313" key="14">
    <source>
        <dbReference type="Proteomes" id="UP000792457"/>
    </source>
</evidence>
<dbReference type="PROSITE" id="PS50103">
    <property type="entry name" value="ZF_C3H1"/>
    <property type="match status" value="2"/>
</dbReference>
<dbReference type="PANTHER" id="PTHR11224">
    <property type="entry name" value="MAKORIN-RELATED"/>
    <property type="match status" value="1"/>
</dbReference>
<evidence type="ECO:0000256" key="3">
    <source>
        <dbReference type="ARBA" id="ARBA00022679"/>
    </source>
</evidence>
<dbReference type="PROSITE" id="PS50089">
    <property type="entry name" value="ZF_RING_2"/>
    <property type="match status" value="1"/>
</dbReference>
<dbReference type="InterPro" id="IPR041367">
    <property type="entry name" value="Znf-CCCH_4"/>
</dbReference>
<sequence>MAEGGPGRFRNYRENRFSLRSRESSRPCKFYIQGNCSYGENCRFRHTDTNHRANQEDHPGFQAEQNEARIESKPNALRESKPKESTGESETDLKFASGACSISSVEDWVNAPEFFPSGMDSPKTYAEAVSSLSKSSKEVENEASNASYPQTDGAYGPFCVLCDICNEMPLDPNNEEERRKHVSECIKRHERDMELSFAIQRSKDKACGICFEVIMEKANGEQKFGILPNCNHSFCLSCIRKWRQAKHFDNKIIRACPECRVSSDFVCPSIYWVESKEDKEKLIVDYKEALSAKDCKYFLKGRGKCPFGNKCFYKHAYPDGTKADVGPPVRQRRQNADGEVAVFRQVSFLEKQSKEIMNFVIKFLSFLKLNSETGRKMNRLLQVKFNFQLDIEILKSKEKQLYKQ</sequence>
<feature type="region of interest" description="Disordered" evidence="10">
    <location>
        <begin position="50"/>
        <end position="92"/>
    </location>
</feature>
<feature type="domain" description="C3H1-type" evidence="12">
    <location>
        <begin position="289"/>
        <end position="318"/>
    </location>
</feature>
<reference evidence="13" key="2">
    <citation type="submission" date="2017-10" db="EMBL/GenBank/DDBJ databases">
        <title>Ladona fulva Genome sequencing and assembly.</title>
        <authorList>
            <person name="Murali S."/>
            <person name="Richards S."/>
            <person name="Bandaranaike D."/>
            <person name="Bellair M."/>
            <person name="Blankenburg K."/>
            <person name="Chao H."/>
            <person name="Dinh H."/>
            <person name="Doddapaneni H."/>
            <person name="Dugan-Rocha S."/>
            <person name="Elkadiri S."/>
            <person name="Gnanaolivu R."/>
            <person name="Hernandez B."/>
            <person name="Skinner E."/>
            <person name="Javaid M."/>
            <person name="Lee S."/>
            <person name="Li M."/>
            <person name="Ming W."/>
            <person name="Munidasa M."/>
            <person name="Muniz J."/>
            <person name="Nguyen L."/>
            <person name="Hughes D."/>
            <person name="Osuji N."/>
            <person name="Pu L.-L."/>
            <person name="Puazo M."/>
            <person name="Qu C."/>
            <person name="Quiroz J."/>
            <person name="Raj R."/>
            <person name="Weissenberger G."/>
            <person name="Xin Y."/>
            <person name="Zou X."/>
            <person name="Han Y."/>
            <person name="Worley K."/>
            <person name="Muzny D."/>
            <person name="Gibbs R."/>
        </authorList>
    </citation>
    <scope>NUCLEOTIDE SEQUENCE</scope>
    <source>
        <strain evidence="13">Sampled in the wild</strain>
    </source>
</reference>
<dbReference type="GO" id="GO:0000209">
    <property type="term" value="P:protein polyubiquitination"/>
    <property type="evidence" value="ECO:0007669"/>
    <property type="project" value="InterPro"/>
</dbReference>
<dbReference type="SMART" id="SM00356">
    <property type="entry name" value="ZnF_C3H1"/>
    <property type="match status" value="2"/>
</dbReference>
<feature type="region of interest" description="Disordered" evidence="10">
    <location>
        <begin position="1"/>
        <end position="24"/>
    </location>
</feature>
<dbReference type="SUPFAM" id="SSF57850">
    <property type="entry name" value="RING/U-box"/>
    <property type="match status" value="1"/>
</dbReference>
<feature type="compositionally biased region" description="Basic and acidic residues" evidence="10">
    <location>
        <begin position="50"/>
        <end position="59"/>
    </location>
</feature>
<keyword evidence="7" id="KW-0833">Ubl conjugation pathway</keyword>
<evidence type="ECO:0000256" key="8">
    <source>
        <dbReference type="ARBA" id="ARBA00022833"/>
    </source>
</evidence>
<evidence type="ECO:0000256" key="4">
    <source>
        <dbReference type="ARBA" id="ARBA00022723"/>
    </source>
</evidence>
<keyword evidence="8 9" id="KW-0862">Zinc</keyword>
<accession>A0A8K0K1P4</accession>
<dbReference type="SMART" id="SM00184">
    <property type="entry name" value="RING"/>
    <property type="match status" value="1"/>
</dbReference>
<evidence type="ECO:0000256" key="1">
    <source>
        <dbReference type="ARBA" id="ARBA00000900"/>
    </source>
</evidence>
<dbReference type="InterPro" id="IPR017907">
    <property type="entry name" value="Znf_RING_CS"/>
</dbReference>
<dbReference type="InterPro" id="IPR045072">
    <property type="entry name" value="MKRN-like"/>
</dbReference>
<evidence type="ECO:0000256" key="9">
    <source>
        <dbReference type="PROSITE-ProRule" id="PRU00723"/>
    </source>
</evidence>
<keyword evidence="14" id="KW-1185">Reference proteome</keyword>
<dbReference type="Proteomes" id="UP000792457">
    <property type="component" value="Unassembled WGS sequence"/>
</dbReference>
<dbReference type="EMBL" id="KZ308293">
    <property type="protein sequence ID" value="KAG8226696.1"/>
    <property type="molecule type" value="Genomic_DNA"/>
</dbReference>
<keyword evidence="4 9" id="KW-0479">Metal-binding</keyword>
<dbReference type="Pfam" id="PF18044">
    <property type="entry name" value="zf-CCCH_4"/>
    <property type="match status" value="1"/>
</dbReference>
<evidence type="ECO:0000256" key="5">
    <source>
        <dbReference type="ARBA" id="ARBA00022737"/>
    </source>
</evidence>
<name>A0A8K0K1P4_LADFU</name>
<feature type="compositionally biased region" description="Basic and acidic residues" evidence="10">
    <location>
        <begin position="66"/>
        <end position="86"/>
    </location>
</feature>
<dbReference type="InterPro" id="IPR036855">
    <property type="entry name" value="Znf_CCCH_sf"/>
</dbReference>
<dbReference type="InterPro" id="IPR001841">
    <property type="entry name" value="Znf_RING"/>
</dbReference>
<comment type="catalytic activity">
    <reaction evidence="1">
        <text>S-ubiquitinyl-[E2 ubiquitin-conjugating enzyme]-L-cysteine + [acceptor protein]-L-lysine = [E2 ubiquitin-conjugating enzyme]-L-cysteine + N(6)-ubiquitinyl-[acceptor protein]-L-lysine.</text>
        <dbReference type="EC" id="2.3.2.27"/>
    </reaction>
</comment>